<evidence type="ECO:0000256" key="1">
    <source>
        <dbReference type="ARBA" id="ARBA00001974"/>
    </source>
</evidence>
<dbReference type="InterPro" id="IPR036188">
    <property type="entry name" value="FAD/NAD-bd_sf"/>
</dbReference>
<dbReference type="Proteomes" id="UP001465976">
    <property type="component" value="Unassembled WGS sequence"/>
</dbReference>
<evidence type="ECO:0000256" key="3">
    <source>
        <dbReference type="ARBA" id="ARBA00022630"/>
    </source>
</evidence>
<accession>A0ABR3FQC5</accession>
<dbReference type="EMBL" id="JBAHYK010000154">
    <property type="protein sequence ID" value="KAL0577461.1"/>
    <property type="molecule type" value="Genomic_DNA"/>
</dbReference>
<dbReference type="SUPFAM" id="SSF51905">
    <property type="entry name" value="FAD/NAD(P)-binding domain"/>
    <property type="match status" value="2"/>
</dbReference>
<evidence type="ECO:0000256" key="6">
    <source>
        <dbReference type="ARBA" id="ARBA00023002"/>
    </source>
</evidence>
<keyword evidence="7" id="KW-0503">Monooxygenase</keyword>
<protein>
    <recommendedName>
        <fullName evidence="10">Cyclopentanone 1,2-monooxygenase</fullName>
    </recommendedName>
</protein>
<sequence length="449" mass="50874">MSSNPSNGHQKMEVDALIVGAGFGGVNMLNSLRKLGLSAKIFEAGDDMDLPIYQLTTDELWKDWNWKEKFPGWKELREYFHYLDKKLDLTRDVVFNSHVVSAEWDSAVDKWTVKTRDGKVAVSRYLLLCTGIGSKPYVPAFKGLDTFRGISYHSARWPQSGVNFDGKKVGVIGTGATAVQVIQEVGPVADHLTIFQRTPNYALPMNQGQVDKQFQDKFKETYPIIFRRRFQTFSGFSYDINPKKTLSVSPEERHLFWEDLWAEGGFRYWLANYSDMFNDQAANDEAYAFWRDKVRARVHDPVMKEKLAPMVAPHPFGTKRPSLEQNYYEIFNQSNVSLLDVNENPIEEITEKGVRTRDGQEHEFDILVLATGFDMVSGGITQIDIRGTDGIAIGKKWGTEGVHTYLGANIPGKVIEPLNFTGGVPYYKKRCDEVAQNGYEGFDKGTVKA</sequence>
<evidence type="ECO:0000256" key="4">
    <source>
        <dbReference type="ARBA" id="ARBA00022827"/>
    </source>
</evidence>
<keyword evidence="3" id="KW-0285">Flavoprotein</keyword>
<evidence type="ECO:0000313" key="8">
    <source>
        <dbReference type="EMBL" id="KAL0577461.1"/>
    </source>
</evidence>
<evidence type="ECO:0000256" key="7">
    <source>
        <dbReference type="ARBA" id="ARBA00023033"/>
    </source>
</evidence>
<keyword evidence="5" id="KW-0521">NADP</keyword>
<proteinExistence type="inferred from homology"/>
<keyword evidence="6" id="KW-0560">Oxidoreductase</keyword>
<evidence type="ECO:0000256" key="2">
    <source>
        <dbReference type="ARBA" id="ARBA00010139"/>
    </source>
</evidence>
<comment type="similarity">
    <text evidence="2">Belongs to the FAD-binding monooxygenase family.</text>
</comment>
<dbReference type="InterPro" id="IPR050775">
    <property type="entry name" value="FAD-binding_Monooxygenases"/>
</dbReference>
<dbReference type="Pfam" id="PF00743">
    <property type="entry name" value="FMO-like"/>
    <property type="match status" value="1"/>
</dbReference>
<keyword evidence="9" id="KW-1185">Reference proteome</keyword>
<dbReference type="PANTHER" id="PTHR43098">
    <property type="entry name" value="L-ORNITHINE N(5)-MONOOXYGENASE-RELATED"/>
    <property type="match status" value="1"/>
</dbReference>
<evidence type="ECO:0008006" key="10">
    <source>
        <dbReference type="Google" id="ProtNLM"/>
    </source>
</evidence>
<evidence type="ECO:0000313" key="9">
    <source>
        <dbReference type="Proteomes" id="UP001465976"/>
    </source>
</evidence>
<dbReference type="InterPro" id="IPR020946">
    <property type="entry name" value="Flavin_mOase-like"/>
</dbReference>
<reference evidence="8 9" key="1">
    <citation type="submission" date="2024-02" db="EMBL/GenBank/DDBJ databases">
        <title>A draft genome for the cacao thread blight pathogen Marasmius crinis-equi.</title>
        <authorList>
            <person name="Cohen S.P."/>
            <person name="Baruah I.K."/>
            <person name="Amoako-Attah I."/>
            <person name="Bukari Y."/>
            <person name="Meinhardt L.W."/>
            <person name="Bailey B.A."/>
        </authorList>
    </citation>
    <scope>NUCLEOTIDE SEQUENCE [LARGE SCALE GENOMIC DNA]</scope>
    <source>
        <strain evidence="8 9">GH-76</strain>
    </source>
</reference>
<gene>
    <name evidence="8" type="ORF">V5O48_004530</name>
</gene>
<organism evidence="8 9">
    <name type="scientific">Marasmius crinis-equi</name>
    <dbReference type="NCBI Taxonomy" id="585013"/>
    <lineage>
        <taxon>Eukaryota</taxon>
        <taxon>Fungi</taxon>
        <taxon>Dikarya</taxon>
        <taxon>Basidiomycota</taxon>
        <taxon>Agaricomycotina</taxon>
        <taxon>Agaricomycetes</taxon>
        <taxon>Agaricomycetidae</taxon>
        <taxon>Agaricales</taxon>
        <taxon>Marasmiineae</taxon>
        <taxon>Marasmiaceae</taxon>
        <taxon>Marasmius</taxon>
    </lineage>
</organism>
<comment type="cofactor">
    <cofactor evidence="1">
        <name>FAD</name>
        <dbReference type="ChEBI" id="CHEBI:57692"/>
    </cofactor>
</comment>
<name>A0ABR3FQC5_9AGAR</name>
<evidence type="ECO:0000256" key="5">
    <source>
        <dbReference type="ARBA" id="ARBA00022857"/>
    </source>
</evidence>
<keyword evidence="4" id="KW-0274">FAD</keyword>
<comment type="caution">
    <text evidence="8">The sequence shown here is derived from an EMBL/GenBank/DDBJ whole genome shotgun (WGS) entry which is preliminary data.</text>
</comment>
<dbReference type="Gene3D" id="3.50.50.60">
    <property type="entry name" value="FAD/NAD(P)-binding domain"/>
    <property type="match status" value="3"/>
</dbReference>
<dbReference type="PANTHER" id="PTHR43098:SF3">
    <property type="entry name" value="L-ORNITHINE N(5)-MONOOXYGENASE-RELATED"/>
    <property type="match status" value="1"/>
</dbReference>